<keyword evidence="1" id="KW-0479">Metal-binding</keyword>
<keyword evidence="2" id="KW-0456">Lyase</keyword>
<reference evidence="3" key="2">
    <citation type="submission" date="2023-04" db="EMBL/GenBank/DDBJ databases">
        <authorList>
            <person name="Beletskiy A.V."/>
            <person name="Mardanov A.V."/>
            <person name="Ravin N.V."/>
        </authorList>
    </citation>
    <scope>NUCLEOTIDE SEQUENCE</scope>
    <source>
        <strain evidence="3">GKL-01</strain>
    </source>
</reference>
<accession>A0AA95KFS4</accession>
<name>A0AA95KFS4_9GAMM</name>
<dbReference type="InterPro" id="IPR050963">
    <property type="entry name" value="Sirohydro_Cobaltochel/CbiX"/>
</dbReference>
<evidence type="ECO:0000256" key="2">
    <source>
        <dbReference type="ARBA" id="ARBA00023239"/>
    </source>
</evidence>
<dbReference type="Gene3D" id="3.40.50.1400">
    <property type="match status" value="1"/>
</dbReference>
<dbReference type="AlphaFoldDB" id="A0AA95KFS4"/>
<evidence type="ECO:0000256" key="1">
    <source>
        <dbReference type="ARBA" id="ARBA00022723"/>
    </source>
</evidence>
<dbReference type="KEGG" id="tdu:QJT80_05650"/>
<dbReference type="Pfam" id="PF01903">
    <property type="entry name" value="CbiX"/>
    <property type="match status" value="1"/>
</dbReference>
<dbReference type="PANTHER" id="PTHR33542:SF3">
    <property type="entry name" value="SIROHYDROCHLORIN FERROCHELATASE, CHLOROPLASTIC"/>
    <property type="match status" value="1"/>
</dbReference>
<dbReference type="EMBL" id="CP124755">
    <property type="protein sequence ID" value="WGZ91964.1"/>
    <property type="molecule type" value="Genomic_DNA"/>
</dbReference>
<dbReference type="PANTHER" id="PTHR33542">
    <property type="entry name" value="SIROHYDROCHLORIN FERROCHELATASE, CHLOROPLASTIC"/>
    <property type="match status" value="1"/>
</dbReference>
<dbReference type="GO" id="GO:0016829">
    <property type="term" value="F:lyase activity"/>
    <property type="evidence" value="ECO:0007669"/>
    <property type="project" value="UniProtKB-KW"/>
</dbReference>
<proteinExistence type="predicted"/>
<dbReference type="SUPFAM" id="SSF53800">
    <property type="entry name" value="Chelatase"/>
    <property type="match status" value="1"/>
</dbReference>
<sequence length="142" mass="15525">MQALVIVAHGSRREASNQEIRALAQQVQQLGQHPYAWVSCAFLELAEPSIPDGIQQAIEQGASNITIMPFFLSAGRHTVEDVPALVRAKQAEYPQIPMRLAPYLGVSPLMPMLIANAAQAACQQCGETCRYPDCLHPETITE</sequence>
<dbReference type="Proteomes" id="UP001300672">
    <property type="component" value="Chromosome"/>
</dbReference>
<gene>
    <name evidence="3" type="ORF">QJT80_05650</name>
</gene>
<protein>
    <submittedName>
        <fullName evidence="3">CbiX/SirB N-terminal domain-containing protein</fullName>
    </submittedName>
</protein>
<reference evidence="3" key="1">
    <citation type="journal article" date="2023" name="Int. J. Mol. Sci.">
        <title>Metagenomics Revealed a New Genus 'Candidatus Thiocaldithrix dubininis' gen. nov., sp. nov. and a New Species 'Candidatus Thiothrix putei' sp. nov. in the Family Thiotrichaceae, Some Members of Which Have Traits of Both Na+- and H+-Motive Energetics.</title>
        <authorList>
            <person name="Ravin N.V."/>
            <person name="Muntyan M.S."/>
            <person name="Smolyakov D.D."/>
            <person name="Rudenko T.S."/>
            <person name="Beletsky A.V."/>
            <person name="Mardanov A.V."/>
            <person name="Grabovich M.Y."/>
        </authorList>
    </citation>
    <scope>NUCLEOTIDE SEQUENCE</scope>
    <source>
        <strain evidence="3">GKL-01</strain>
    </source>
</reference>
<dbReference type="InterPro" id="IPR002762">
    <property type="entry name" value="CbiX-like"/>
</dbReference>
<organism evidence="3">
    <name type="scientific">Candidatus Thiocaldithrix dubininis</name>
    <dbReference type="NCBI Taxonomy" id="3080823"/>
    <lineage>
        <taxon>Bacteria</taxon>
        <taxon>Pseudomonadati</taxon>
        <taxon>Pseudomonadota</taxon>
        <taxon>Gammaproteobacteria</taxon>
        <taxon>Thiotrichales</taxon>
        <taxon>Thiotrichaceae</taxon>
        <taxon>Candidatus Thiocaldithrix</taxon>
    </lineage>
</organism>
<dbReference type="GO" id="GO:0046872">
    <property type="term" value="F:metal ion binding"/>
    <property type="evidence" value="ECO:0007669"/>
    <property type="project" value="UniProtKB-KW"/>
</dbReference>
<dbReference type="CDD" id="cd03416">
    <property type="entry name" value="CbiX_SirB_N"/>
    <property type="match status" value="1"/>
</dbReference>
<evidence type="ECO:0000313" key="3">
    <source>
        <dbReference type="EMBL" id="WGZ91964.1"/>
    </source>
</evidence>